<evidence type="ECO:0000313" key="1">
    <source>
        <dbReference type="EMBL" id="MPN10513.1"/>
    </source>
</evidence>
<comment type="caution">
    <text evidence="1">The sequence shown here is derived from an EMBL/GenBank/DDBJ whole genome shotgun (WGS) entry which is preliminary data.</text>
</comment>
<protein>
    <submittedName>
        <fullName evidence="1">Uncharacterized protein</fullName>
    </submittedName>
</protein>
<organism evidence="1">
    <name type="scientific">bioreactor metagenome</name>
    <dbReference type="NCBI Taxonomy" id="1076179"/>
    <lineage>
        <taxon>unclassified sequences</taxon>
        <taxon>metagenomes</taxon>
        <taxon>ecological metagenomes</taxon>
    </lineage>
</organism>
<dbReference type="EMBL" id="VSSQ01056670">
    <property type="protein sequence ID" value="MPN10513.1"/>
    <property type="molecule type" value="Genomic_DNA"/>
</dbReference>
<name>A0A645FDP5_9ZZZZ</name>
<reference evidence="1" key="1">
    <citation type="submission" date="2019-08" db="EMBL/GenBank/DDBJ databases">
        <authorList>
            <person name="Kucharzyk K."/>
            <person name="Murdoch R.W."/>
            <person name="Higgins S."/>
            <person name="Loffler F."/>
        </authorList>
    </citation>
    <scope>NUCLEOTIDE SEQUENCE</scope>
</reference>
<gene>
    <name evidence="1" type="ORF">SDC9_157808</name>
</gene>
<sequence length="116" mass="13512">MVCRAIRDDGIIPDNAASERVAHRDRCLSVFSVQVILHFIWDHFVTFSRQNIENSLRPDHLAHWGDQRRKAQVRSDAGHFPQHSLVLIAGICLFELRIQVRQHSARYLIDERFGID</sequence>
<dbReference type="AlphaFoldDB" id="A0A645FDP5"/>
<accession>A0A645FDP5</accession>
<proteinExistence type="predicted"/>